<feature type="transmembrane region" description="Helical" evidence="8">
    <location>
        <begin position="115"/>
        <end position="139"/>
    </location>
</feature>
<proteinExistence type="inferred from homology"/>
<reference evidence="10" key="2">
    <citation type="journal article" date="2021" name="PeerJ">
        <title>Extensive microbial diversity within the chicken gut microbiome revealed by metagenomics and culture.</title>
        <authorList>
            <person name="Gilroy R."/>
            <person name="Ravi A."/>
            <person name="Getino M."/>
            <person name="Pursley I."/>
            <person name="Horton D.L."/>
            <person name="Alikhan N.F."/>
            <person name="Baker D."/>
            <person name="Gharbi K."/>
            <person name="Hall N."/>
            <person name="Watson M."/>
            <person name="Adriaenssens E.M."/>
            <person name="Foster-Nyarko E."/>
            <person name="Jarju S."/>
            <person name="Secka A."/>
            <person name="Antonio M."/>
            <person name="Oren A."/>
            <person name="Chaudhuri R.R."/>
            <person name="La Ragione R."/>
            <person name="Hildebrand F."/>
            <person name="Pallen M.J."/>
        </authorList>
    </citation>
    <scope>NUCLEOTIDE SEQUENCE</scope>
    <source>
        <strain evidence="10">7463</strain>
    </source>
</reference>
<dbReference type="GO" id="GO:0022857">
    <property type="term" value="F:transmembrane transporter activity"/>
    <property type="evidence" value="ECO:0007669"/>
    <property type="project" value="InterPro"/>
</dbReference>
<evidence type="ECO:0000256" key="8">
    <source>
        <dbReference type="RuleBase" id="RU363032"/>
    </source>
</evidence>
<dbReference type="CDD" id="cd06261">
    <property type="entry name" value="TM_PBP2"/>
    <property type="match status" value="1"/>
</dbReference>
<feature type="transmembrane region" description="Helical" evidence="8">
    <location>
        <begin position="324"/>
        <end position="344"/>
    </location>
</feature>
<dbReference type="PROSITE" id="PS50928">
    <property type="entry name" value="ABC_TM1"/>
    <property type="match status" value="1"/>
</dbReference>
<feature type="transmembrane region" description="Helical" evidence="8">
    <location>
        <begin position="194"/>
        <end position="218"/>
    </location>
</feature>
<dbReference type="PANTHER" id="PTHR30614:SF41">
    <property type="entry name" value="INNER MEMBRANE AMINO-ACID ABC TRANSPORTER PERMEASE PROTEIN YHDY"/>
    <property type="match status" value="1"/>
</dbReference>
<feature type="transmembrane region" description="Helical" evidence="8">
    <location>
        <begin position="224"/>
        <end position="244"/>
    </location>
</feature>
<gene>
    <name evidence="10" type="ORF">IAC56_05445</name>
</gene>
<name>A0A9D1IHM3_9BURK</name>
<keyword evidence="5 8" id="KW-0812">Transmembrane</keyword>
<keyword evidence="6 8" id="KW-1133">Transmembrane helix</keyword>
<reference evidence="10" key="1">
    <citation type="submission" date="2020-10" db="EMBL/GenBank/DDBJ databases">
        <authorList>
            <person name="Gilroy R."/>
        </authorList>
    </citation>
    <scope>NUCLEOTIDE SEQUENCE</scope>
    <source>
        <strain evidence="10">7463</strain>
    </source>
</reference>
<dbReference type="Pfam" id="PF00528">
    <property type="entry name" value="BPD_transp_1"/>
    <property type="match status" value="1"/>
</dbReference>
<evidence type="ECO:0000256" key="6">
    <source>
        <dbReference type="ARBA" id="ARBA00022989"/>
    </source>
</evidence>
<dbReference type="PANTHER" id="PTHR30614">
    <property type="entry name" value="MEMBRANE COMPONENT OF AMINO ACID ABC TRANSPORTER"/>
    <property type="match status" value="1"/>
</dbReference>
<dbReference type="InterPro" id="IPR043429">
    <property type="entry name" value="ArtM/GltK/GlnP/TcyL/YhdX-like"/>
</dbReference>
<dbReference type="Gene3D" id="1.10.3720.10">
    <property type="entry name" value="MetI-like"/>
    <property type="match status" value="1"/>
</dbReference>
<evidence type="ECO:0000313" key="10">
    <source>
        <dbReference type="EMBL" id="HIU37700.1"/>
    </source>
</evidence>
<evidence type="ECO:0000256" key="7">
    <source>
        <dbReference type="ARBA" id="ARBA00023136"/>
    </source>
</evidence>
<comment type="caution">
    <text evidence="10">The sequence shown here is derived from an EMBL/GenBank/DDBJ whole genome shotgun (WGS) entry which is preliminary data.</text>
</comment>
<keyword evidence="7 8" id="KW-0472">Membrane</keyword>
<feature type="domain" description="ABC transmembrane type-1" evidence="9">
    <location>
        <begin position="149"/>
        <end position="338"/>
    </location>
</feature>
<protein>
    <submittedName>
        <fullName evidence="10">Amino acid ABC transporter permease</fullName>
    </submittedName>
</protein>
<keyword evidence="3 8" id="KW-0813">Transport</keyword>
<evidence type="ECO:0000256" key="5">
    <source>
        <dbReference type="ARBA" id="ARBA00022692"/>
    </source>
</evidence>
<dbReference type="InterPro" id="IPR035906">
    <property type="entry name" value="MetI-like_sf"/>
</dbReference>
<comment type="subcellular location">
    <subcellularLocation>
        <location evidence="1">Cell inner membrane</location>
        <topology evidence="1">Multi-pass membrane protein</topology>
    </subcellularLocation>
    <subcellularLocation>
        <location evidence="8">Cell membrane</location>
        <topology evidence="8">Multi-pass membrane protein</topology>
    </subcellularLocation>
</comment>
<dbReference type="SUPFAM" id="SSF161098">
    <property type="entry name" value="MetI-like"/>
    <property type="match status" value="1"/>
</dbReference>
<evidence type="ECO:0000259" key="9">
    <source>
        <dbReference type="PROSITE" id="PS50928"/>
    </source>
</evidence>
<feature type="transmembrane region" description="Helical" evidence="8">
    <location>
        <begin position="151"/>
        <end position="173"/>
    </location>
</feature>
<comment type="similarity">
    <text evidence="2">Belongs to the binding-protein-dependent transport system permease family. HisMQ subfamily.</text>
</comment>
<dbReference type="GO" id="GO:0006865">
    <property type="term" value="P:amino acid transport"/>
    <property type="evidence" value="ECO:0007669"/>
    <property type="project" value="TreeGrafter"/>
</dbReference>
<dbReference type="InterPro" id="IPR010065">
    <property type="entry name" value="AA_ABC_transptr_permease_3TM"/>
</dbReference>
<organism evidence="10 11">
    <name type="scientific">Candidatus Aphodousia faecigallinarum</name>
    <dbReference type="NCBI Taxonomy" id="2840677"/>
    <lineage>
        <taxon>Bacteria</taxon>
        <taxon>Pseudomonadati</taxon>
        <taxon>Pseudomonadota</taxon>
        <taxon>Betaproteobacteria</taxon>
        <taxon>Burkholderiales</taxon>
        <taxon>Sutterellaceae</taxon>
        <taxon>Sutterellaceae incertae sedis</taxon>
        <taxon>Candidatus Aphodousia</taxon>
    </lineage>
</organism>
<feature type="transmembrane region" description="Helical" evidence="8">
    <location>
        <begin position="265"/>
        <end position="287"/>
    </location>
</feature>
<evidence type="ECO:0000256" key="2">
    <source>
        <dbReference type="ARBA" id="ARBA00010072"/>
    </source>
</evidence>
<dbReference type="GO" id="GO:0043190">
    <property type="term" value="C:ATP-binding cassette (ABC) transporter complex"/>
    <property type="evidence" value="ECO:0007669"/>
    <property type="project" value="InterPro"/>
</dbReference>
<feature type="transmembrane region" description="Helical" evidence="8">
    <location>
        <begin position="21"/>
        <end position="38"/>
    </location>
</feature>
<evidence type="ECO:0000313" key="11">
    <source>
        <dbReference type="Proteomes" id="UP000824083"/>
    </source>
</evidence>
<dbReference type="EMBL" id="DVMY01000085">
    <property type="protein sequence ID" value="HIU37700.1"/>
    <property type="molecule type" value="Genomic_DNA"/>
</dbReference>
<dbReference type="NCBIfam" id="TIGR01726">
    <property type="entry name" value="HEQRo_perm_3TM"/>
    <property type="match status" value="1"/>
</dbReference>
<keyword evidence="4" id="KW-1003">Cell membrane</keyword>
<evidence type="ECO:0000256" key="3">
    <source>
        <dbReference type="ARBA" id="ARBA00022448"/>
    </source>
</evidence>
<dbReference type="InterPro" id="IPR000515">
    <property type="entry name" value="MetI-like"/>
</dbReference>
<feature type="transmembrane region" description="Helical" evidence="8">
    <location>
        <begin position="86"/>
        <end position="108"/>
    </location>
</feature>
<evidence type="ECO:0000256" key="1">
    <source>
        <dbReference type="ARBA" id="ARBA00004429"/>
    </source>
</evidence>
<dbReference type="AlphaFoldDB" id="A0A9D1IHM3"/>
<dbReference type="Proteomes" id="UP000824083">
    <property type="component" value="Unassembled WGS sequence"/>
</dbReference>
<sequence>MVAMNASLVQTLRKDYFGSPVSSLLTLLIAGCLFWFAAEFIDWGVVNAVGQADLSLCRASDGACWGFISEKWRLILFGRYPYEEQWRAGLGTALIVFMLVATAVPHFWTKRGFKLLVTGWLIAFVMFFILMAGGIFGLSSVDSDAWGGLPLTVILTLIGMTFSAPIGILLAIGRRSNLPIVRVLSASYIELVRGVPLITVLFVATYIFPLLLPAGWMIDGFWRIALGIVLFQAAYMAETVRGGLQTISSGQYNAAASLGFKPWQVYSYVILPQALVAVIPALVNSLLSTFMDTSLVTVVSMYDLTGALRLALGDPQWRQFFIEGYLFVAAIYFFSSLLMSRYSIWLERRVKEGGNHD</sequence>
<accession>A0A9D1IHM3</accession>
<evidence type="ECO:0000256" key="4">
    <source>
        <dbReference type="ARBA" id="ARBA00022475"/>
    </source>
</evidence>